<protein>
    <recommendedName>
        <fullName evidence="3">Lipoprotein</fullName>
    </recommendedName>
</protein>
<dbReference type="RefSeq" id="WP_072576830.1">
    <property type="nucleotide sequence ID" value="NZ_LWHB01000106.1"/>
</dbReference>
<evidence type="ECO:0000313" key="2">
    <source>
        <dbReference type="Proteomes" id="UP000254601"/>
    </source>
</evidence>
<evidence type="ECO:0008006" key="3">
    <source>
        <dbReference type="Google" id="ProtNLM"/>
    </source>
</evidence>
<dbReference type="PROSITE" id="PS51257">
    <property type="entry name" value="PROKAR_LIPOPROTEIN"/>
    <property type="match status" value="1"/>
</dbReference>
<gene>
    <name evidence="1" type="ORF">NCTC13337_02712</name>
</gene>
<dbReference type="Proteomes" id="UP000254601">
    <property type="component" value="Unassembled WGS sequence"/>
</dbReference>
<dbReference type="AlphaFoldDB" id="A0A380N1G5"/>
<name>A0A380N1G5_9GAMM</name>
<reference evidence="1 2" key="1">
    <citation type="submission" date="2018-06" db="EMBL/GenBank/DDBJ databases">
        <authorList>
            <consortium name="Pathogen Informatics"/>
            <person name="Doyle S."/>
        </authorList>
    </citation>
    <scope>NUCLEOTIDE SEQUENCE [LARGE SCALE GENOMIC DNA]</scope>
    <source>
        <strain evidence="1 2">NCTC13337</strain>
    </source>
</reference>
<keyword evidence="2" id="KW-1185">Reference proteome</keyword>
<dbReference type="EMBL" id="UHIC01000001">
    <property type="protein sequence ID" value="SUO97973.1"/>
    <property type="molecule type" value="Genomic_DNA"/>
</dbReference>
<organism evidence="1 2">
    <name type="scientific">Suttonella ornithocola</name>
    <dbReference type="NCBI Taxonomy" id="279832"/>
    <lineage>
        <taxon>Bacteria</taxon>
        <taxon>Pseudomonadati</taxon>
        <taxon>Pseudomonadota</taxon>
        <taxon>Gammaproteobacteria</taxon>
        <taxon>Cardiobacteriales</taxon>
        <taxon>Cardiobacteriaceae</taxon>
        <taxon>Suttonella</taxon>
    </lineage>
</organism>
<proteinExistence type="predicted"/>
<accession>A0A380N1G5</accession>
<evidence type="ECO:0000313" key="1">
    <source>
        <dbReference type="EMBL" id="SUO97973.1"/>
    </source>
</evidence>
<sequence>MRKFSGVWLLLFLTACVNEGQYQEVKTVQFGNNSANQIMEMTQGSYRQIGAYPIAGNVNVHTPNVSARIVQPAVVAVSPEMYPVESTRVYRNRNTSIKRGTVYPTGCTHQVVRHSKVEVYSVPCYH</sequence>
<dbReference type="OrthoDB" id="9998260at2"/>